<dbReference type="OrthoDB" id="2757355at2"/>
<keyword evidence="1" id="KW-0175">Coiled coil</keyword>
<dbReference type="InterPro" id="IPR011109">
    <property type="entry name" value="DNA_bind_recombinase_dom"/>
</dbReference>
<dbReference type="SMART" id="SM00857">
    <property type="entry name" value="Resolvase"/>
    <property type="match status" value="1"/>
</dbReference>
<evidence type="ECO:0000259" key="2">
    <source>
        <dbReference type="PROSITE" id="PS51736"/>
    </source>
</evidence>
<dbReference type="Pfam" id="PF00239">
    <property type="entry name" value="Resolvase"/>
    <property type="match status" value="1"/>
</dbReference>
<name>A0A073K9Z8_9BACI</name>
<dbReference type="GO" id="GO:0000150">
    <property type="term" value="F:DNA strand exchange activity"/>
    <property type="evidence" value="ECO:0007669"/>
    <property type="project" value="InterPro"/>
</dbReference>
<evidence type="ECO:0000313" key="5">
    <source>
        <dbReference type="Proteomes" id="UP000027778"/>
    </source>
</evidence>
<proteinExistence type="predicted"/>
<dbReference type="eggNOG" id="COG1961">
    <property type="taxonomic scope" value="Bacteria"/>
</dbReference>
<dbReference type="PROSITE" id="PS51737">
    <property type="entry name" value="RECOMBINASE_DNA_BIND"/>
    <property type="match status" value="1"/>
</dbReference>
<dbReference type="PANTHER" id="PTHR30461">
    <property type="entry name" value="DNA-INVERTASE FROM LAMBDOID PROPHAGE"/>
    <property type="match status" value="1"/>
</dbReference>
<keyword evidence="5" id="KW-1185">Reference proteome</keyword>
<dbReference type="PANTHER" id="PTHR30461:SF23">
    <property type="entry name" value="DNA RECOMBINASE-RELATED"/>
    <property type="match status" value="1"/>
</dbReference>
<dbReference type="Pfam" id="PF07508">
    <property type="entry name" value="Recombinase"/>
    <property type="match status" value="1"/>
</dbReference>
<protein>
    <submittedName>
        <fullName evidence="4">DNA recombinase</fullName>
    </submittedName>
</protein>
<evidence type="ECO:0000259" key="3">
    <source>
        <dbReference type="PROSITE" id="PS51737"/>
    </source>
</evidence>
<feature type="domain" description="Resolvase/invertase-type recombinase catalytic" evidence="2">
    <location>
        <begin position="2"/>
        <end position="151"/>
    </location>
</feature>
<dbReference type="PROSITE" id="PS51736">
    <property type="entry name" value="RECOMBINASES_3"/>
    <property type="match status" value="1"/>
</dbReference>
<dbReference type="RefSeq" id="WP_033675743.1">
    <property type="nucleotide sequence ID" value="NZ_JOTM01000017.1"/>
</dbReference>
<dbReference type="Gene3D" id="3.90.1750.20">
    <property type="entry name" value="Putative Large Serine Recombinase, Chain B, Domain 2"/>
    <property type="match status" value="1"/>
</dbReference>
<comment type="caution">
    <text evidence="4">The sequence shown here is derived from an EMBL/GenBank/DDBJ whole genome shotgun (WGS) entry which is preliminary data.</text>
</comment>
<dbReference type="EMBL" id="JOTM01000017">
    <property type="protein sequence ID" value="KEK23351.1"/>
    <property type="molecule type" value="Genomic_DNA"/>
</dbReference>
<dbReference type="GO" id="GO:0003677">
    <property type="term" value="F:DNA binding"/>
    <property type="evidence" value="ECO:0007669"/>
    <property type="project" value="InterPro"/>
</dbReference>
<dbReference type="InterPro" id="IPR038109">
    <property type="entry name" value="DNA_bind_recomb_sf"/>
</dbReference>
<evidence type="ECO:0000256" key="1">
    <source>
        <dbReference type="SAM" id="Coils"/>
    </source>
</evidence>
<dbReference type="AlphaFoldDB" id="A0A073K9Z8"/>
<dbReference type="STRING" id="574375.AZF08_21370"/>
<feature type="domain" description="Recombinase" evidence="3">
    <location>
        <begin position="158"/>
        <end position="268"/>
    </location>
</feature>
<dbReference type="Proteomes" id="UP000027778">
    <property type="component" value="Unassembled WGS sequence"/>
</dbReference>
<organism evidence="4 5">
    <name type="scientific">Bacillus gaemokensis</name>
    <dbReference type="NCBI Taxonomy" id="574375"/>
    <lineage>
        <taxon>Bacteria</taxon>
        <taxon>Bacillati</taxon>
        <taxon>Bacillota</taxon>
        <taxon>Bacilli</taxon>
        <taxon>Bacillales</taxon>
        <taxon>Bacillaceae</taxon>
        <taxon>Bacillus</taxon>
        <taxon>Bacillus cereus group</taxon>
    </lineage>
</organism>
<dbReference type="Gene3D" id="3.40.50.1390">
    <property type="entry name" value="Resolvase, N-terminal catalytic domain"/>
    <property type="match status" value="1"/>
</dbReference>
<gene>
    <name evidence="4" type="ORF">BAGA_09530</name>
</gene>
<sequence length="484" mass="56788">MKTVAYYRSSIDSQENSIEMQQNSVLTRSIDMALIIDEEYIDEAVSARKVSLKKRPALQKLLQDINNNDVGTLFLFKRDRLARNVMEYYEIYQILRNKKINVILTAPNEPPVYYTPIGEYLELIMAGMAQREGEQIIERLKQTLKSNFQSGKNPGHLPYGFKWNKETKEIELVDKQVQIVKRIYQELVSGKYESLKELCSVLGLKENGKSWTSSDIRKIALNPTYIGLRTMNIFGEDVTSKYERLSIIDKNTWEKACSIVTILSPKKTHQDYVFEQVLFPLKDLLICSKCNESLQKVKARKKENLKYKCLNHSAVYVLKSTIEPLIFERCKEYFDSLLTSHFHELFDRYEQNAKKQIKQKIQTIEEKIQLMNEKLITKVDTWYHETDAPYKDQKEVEIMALYDELAKYKKQKEQVTQELSDVKQLREKISNYQSAMSLSYDEIKENRQLGSFFQDLIQQVKTDGKNCEIVFKHPFLRTQEVLTS</sequence>
<dbReference type="CDD" id="cd00338">
    <property type="entry name" value="Ser_Recombinase"/>
    <property type="match status" value="1"/>
</dbReference>
<dbReference type="SUPFAM" id="SSF53041">
    <property type="entry name" value="Resolvase-like"/>
    <property type="match status" value="1"/>
</dbReference>
<dbReference type="InterPro" id="IPR050639">
    <property type="entry name" value="SSR_resolvase"/>
</dbReference>
<accession>A0A073K9Z8</accession>
<dbReference type="InterPro" id="IPR036162">
    <property type="entry name" value="Resolvase-like_N_sf"/>
</dbReference>
<dbReference type="InterPro" id="IPR006119">
    <property type="entry name" value="Resolv_N"/>
</dbReference>
<reference evidence="4 5" key="1">
    <citation type="submission" date="2014-06" db="EMBL/GenBank/DDBJ databases">
        <title>Draft genome sequence of Bacillus gaemokensis JCM 15801 (MCCC 1A00707).</title>
        <authorList>
            <person name="Lai Q."/>
            <person name="Liu Y."/>
            <person name="Shao Z."/>
        </authorList>
    </citation>
    <scope>NUCLEOTIDE SEQUENCE [LARGE SCALE GENOMIC DNA]</scope>
    <source>
        <strain evidence="4 5">JCM 15801</strain>
    </source>
</reference>
<feature type="coiled-coil region" evidence="1">
    <location>
        <begin position="354"/>
        <end position="428"/>
    </location>
</feature>
<evidence type="ECO:0000313" key="4">
    <source>
        <dbReference type="EMBL" id="KEK23351.1"/>
    </source>
</evidence>